<evidence type="ECO:0000256" key="3">
    <source>
        <dbReference type="ARBA" id="ARBA00023125"/>
    </source>
</evidence>
<sequence>MIRVALVDDDHLVRSGVRLILESVDDIVVVAESPDGPAGLRAIERERPDVALVDIRMPRMDGIEVTGRLATSAPSTRVVILTTFERDAYVVDAIRAGASGFLLKRTPPEGLIDAVRVVASGDALLSPSVTRRLIQAFARTPAPGAGHPALATLTDREREVLLAMASGASNGEIAGRLYVSEETVRTHVKHLHRKLGLRDRAQAVVLAYESGLVTPGDSRPA</sequence>
<dbReference type="SMART" id="SM00448">
    <property type="entry name" value="REC"/>
    <property type="match status" value="1"/>
</dbReference>
<dbReference type="STRING" id="1408250.Q760_11005"/>
<dbReference type="SMART" id="SM00421">
    <property type="entry name" value="HTH_LUXR"/>
    <property type="match status" value="1"/>
</dbReference>
<dbReference type="CDD" id="cd17535">
    <property type="entry name" value="REC_NarL-like"/>
    <property type="match status" value="1"/>
</dbReference>
<accession>A0A0A0B9G9</accession>
<organism evidence="8 9">
    <name type="scientific">Cellulomonas cellasea DSM 20118</name>
    <dbReference type="NCBI Taxonomy" id="1408250"/>
    <lineage>
        <taxon>Bacteria</taxon>
        <taxon>Bacillati</taxon>
        <taxon>Actinomycetota</taxon>
        <taxon>Actinomycetes</taxon>
        <taxon>Micrococcales</taxon>
        <taxon>Cellulomonadaceae</taxon>
        <taxon>Cellulomonas</taxon>
    </lineage>
</organism>
<reference evidence="8 9" key="1">
    <citation type="submission" date="2013-10" db="EMBL/GenBank/DDBJ databases">
        <authorList>
            <person name="Wang G."/>
            <person name="Zhuang W."/>
        </authorList>
    </citation>
    <scope>NUCLEOTIDE SEQUENCE [LARGE SCALE GENOMIC DNA]</scope>
    <source>
        <strain evidence="8 9">DSM 20118</strain>
    </source>
</reference>
<gene>
    <name evidence="8" type="ORF">Q760_11005</name>
</gene>
<evidence type="ECO:0000313" key="9">
    <source>
        <dbReference type="Proteomes" id="UP000029833"/>
    </source>
</evidence>
<dbReference type="RefSeq" id="WP_034627507.1">
    <property type="nucleotide sequence ID" value="NZ_AXNT01000034.1"/>
</dbReference>
<name>A0A0A0B9G9_9CELL</name>
<dbReference type="InterPro" id="IPR011006">
    <property type="entry name" value="CheY-like_superfamily"/>
</dbReference>
<dbReference type="GO" id="GO:0006355">
    <property type="term" value="P:regulation of DNA-templated transcription"/>
    <property type="evidence" value="ECO:0007669"/>
    <property type="project" value="InterPro"/>
</dbReference>
<dbReference type="InterPro" id="IPR000792">
    <property type="entry name" value="Tscrpt_reg_LuxR_C"/>
</dbReference>
<feature type="domain" description="HTH luxR-type" evidence="6">
    <location>
        <begin position="146"/>
        <end position="211"/>
    </location>
</feature>
<comment type="caution">
    <text evidence="8">The sequence shown here is derived from an EMBL/GenBank/DDBJ whole genome shotgun (WGS) entry which is preliminary data.</text>
</comment>
<dbReference type="SUPFAM" id="SSF52172">
    <property type="entry name" value="CheY-like"/>
    <property type="match status" value="1"/>
</dbReference>
<dbReference type="InterPro" id="IPR001789">
    <property type="entry name" value="Sig_transdc_resp-reg_receiver"/>
</dbReference>
<feature type="domain" description="Response regulatory" evidence="7">
    <location>
        <begin position="3"/>
        <end position="119"/>
    </location>
</feature>
<proteinExistence type="predicted"/>
<protein>
    <submittedName>
        <fullName evidence="8">LuxR family transcriptional regulator</fullName>
    </submittedName>
</protein>
<evidence type="ECO:0000256" key="2">
    <source>
        <dbReference type="ARBA" id="ARBA00023015"/>
    </source>
</evidence>
<dbReference type="Pfam" id="PF00072">
    <property type="entry name" value="Response_reg"/>
    <property type="match status" value="1"/>
</dbReference>
<keyword evidence="1 5" id="KW-0597">Phosphoprotein</keyword>
<dbReference type="OrthoDB" id="9808843at2"/>
<evidence type="ECO:0000259" key="7">
    <source>
        <dbReference type="PROSITE" id="PS50110"/>
    </source>
</evidence>
<dbReference type="Proteomes" id="UP000029833">
    <property type="component" value="Unassembled WGS sequence"/>
</dbReference>
<dbReference type="AlphaFoldDB" id="A0A0A0B9G9"/>
<dbReference type="PROSITE" id="PS50043">
    <property type="entry name" value="HTH_LUXR_2"/>
    <property type="match status" value="1"/>
</dbReference>
<evidence type="ECO:0000256" key="5">
    <source>
        <dbReference type="PROSITE-ProRule" id="PRU00169"/>
    </source>
</evidence>
<dbReference type="PROSITE" id="PS00622">
    <property type="entry name" value="HTH_LUXR_1"/>
    <property type="match status" value="1"/>
</dbReference>
<dbReference type="GO" id="GO:0000160">
    <property type="term" value="P:phosphorelay signal transduction system"/>
    <property type="evidence" value="ECO:0007669"/>
    <property type="project" value="InterPro"/>
</dbReference>
<dbReference type="InterPro" id="IPR039420">
    <property type="entry name" value="WalR-like"/>
</dbReference>
<feature type="modified residue" description="4-aspartylphosphate" evidence="5">
    <location>
        <position position="54"/>
    </location>
</feature>
<dbReference type="PANTHER" id="PTHR43214">
    <property type="entry name" value="TWO-COMPONENT RESPONSE REGULATOR"/>
    <property type="match status" value="1"/>
</dbReference>
<dbReference type="PRINTS" id="PR00038">
    <property type="entry name" value="HTHLUXR"/>
</dbReference>
<keyword evidence="4" id="KW-0804">Transcription</keyword>
<evidence type="ECO:0000313" key="8">
    <source>
        <dbReference type="EMBL" id="KGM02812.1"/>
    </source>
</evidence>
<dbReference type="CDD" id="cd06170">
    <property type="entry name" value="LuxR_C_like"/>
    <property type="match status" value="1"/>
</dbReference>
<dbReference type="InterPro" id="IPR016032">
    <property type="entry name" value="Sig_transdc_resp-reg_C-effctor"/>
</dbReference>
<dbReference type="PROSITE" id="PS50110">
    <property type="entry name" value="RESPONSE_REGULATORY"/>
    <property type="match status" value="1"/>
</dbReference>
<dbReference type="InterPro" id="IPR058245">
    <property type="entry name" value="NreC/VraR/RcsB-like_REC"/>
</dbReference>
<keyword evidence="3" id="KW-0238">DNA-binding</keyword>
<dbReference type="GO" id="GO:0003677">
    <property type="term" value="F:DNA binding"/>
    <property type="evidence" value="ECO:0007669"/>
    <property type="project" value="UniProtKB-KW"/>
</dbReference>
<keyword evidence="9" id="KW-1185">Reference proteome</keyword>
<dbReference type="Gene3D" id="3.40.50.2300">
    <property type="match status" value="1"/>
</dbReference>
<dbReference type="PANTHER" id="PTHR43214:SF24">
    <property type="entry name" value="TRANSCRIPTIONAL REGULATORY PROTEIN NARL-RELATED"/>
    <property type="match status" value="1"/>
</dbReference>
<keyword evidence="2" id="KW-0805">Transcription regulation</keyword>
<dbReference type="SUPFAM" id="SSF46894">
    <property type="entry name" value="C-terminal effector domain of the bipartite response regulators"/>
    <property type="match status" value="1"/>
</dbReference>
<evidence type="ECO:0000256" key="4">
    <source>
        <dbReference type="ARBA" id="ARBA00023163"/>
    </source>
</evidence>
<dbReference type="EMBL" id="AXNT01000034">
    <property type="protein sequence ID" value="KGM02812.1"/>
    <property type="molecule type" value="Genomic_DNA"/>
</dbReference>
<dbReference type="Pfam" id="PF00196">
    <property type="entry name" value="GerE"/>
    <property type="match status" value="1"/>
</dbReference>
<evidence type="ECO:0000259" key="6">
    <source>
        <dbReference type="PROSITE" id="PS50043"/>
    </source>
</evidence>
<evidence type="ECO:0000256" key="1">
    <source>
        <dbReference type="ARBA" id="ARBA00022553"/>
    </source>
</evidence>